<comment type="caution">
    <text evidence="2">The sequence shown here is derived from an EMBL/GenBank/DDBJ whole genome shotgun (WGS) entry which is preliminary data.</text>
</comment>
<dbReference type="RefSeq" id="WP_123864742.1">
    <property type="nucleotide sequence ID" value="NZ_QXZY01000012.1"/>
</dbReference>
<keyword evidence="3" id="KW-1185">Reference proteome</keyword>
<sequence length="176" mass="19996">MSFLFGFFRFLTWGNIVVVGFFLLFVVMSLLLAPSPLEVLMTLLLLGSVMYHNILCTQLQRTLDRPEVPLPKSLPRTILFTGIVAFVYALLVTVNLILMGRVTDAEFMKMVNQNRMQGGEGVTAEMISVVRRLVFILAGIHAFAIAANCELSRIFFNKWRKEQQNKEDDTFLDINS</sequence>
<dbReference type="EMBL" id="RMBX01000012">
    <property type="protein sequence ID" value="RPD39098.1"/>
    <property type="molecule type" value="Genomic_DNA"/>
</dbReference>
<evidence type="ECO:0000256" key="1">
    <source>
        <dbReference type="SAM" id="Phobius"/>
    </source>
</evidence>
<keyword evidence="1" id="KW-1133">Transmembrane helix</keyword>
<dbReference type="Proteomes" id="UP000279089">
    <property type="component" value="Unassembled WGS sequence"/>
</dbReference>
<keyword evidence="1" id="KW-0812">Transmembrane</keyword>
<gene>
    <name evidence="2" type="ORF">EG028_21010</name>
</gene>
<protein>
    <submittedName>
        <fullName evidence="2">Uncharacterized protein</fullName>
    </submittedName>
</protein>
<accession>A0A3N4M793</accession>
<proteinExistence type="predicted"/>
<feature type="transmembrane region" description="Helical" evidence="1">
    <location>
        <begin position="12"/>
        <end position="33"/>
    </location>
</feature>
<organism evidence="2 3">
    <name type="scientific">Chitinophaga barathri</name>
    <dbReference type="NCBI Taxonomy" id="1647451"/>
    <lineage>
        <taxon>Bacteria</taxon>
        <taxon>Pseudomonadati</taxon>
        <taxon>Bacteroidota</taxon>
        <taxon>Chitinophagia</taxon>
        <taxon>Chitinophagales</taxon>
        <taxon>Chitinophagaceae</taxon>
        <taxon>Chitinophaga</taxon>
    </lineage>
</organism>
<name>A0A3N4M793_9BACT</name>
<evidence type="ECO:0000313" key="3">
    <source>
        <dbReference type="Proteomes" id="UP000279089"/>
    </source>
</evidence>
<feature type="transmembrane region" description="Helical" evidence="1">
    <location>
        <begin position="39"/>
        <end position="56"/>
    </location>
</feature>
<feature type="transmembrane region" description="Helical" evidence="1">
    <location>
        <begin position="77"/>
        <end position="98"/>
    </location>
</feature>
<keyword evidence="1" id="KW-0472">Membrane</keyword>
<reference evidence="3" key="1">
    <citation type="submission" date="2018-11" db="EMBL/GenBank/DDBJ databases">
        <title>Chitinophaga lutea sp.nov., isolate from arsenic contaminated soil.</title>
        <authorList>
            <person name="Zong Y."/>
        </authorList>
    </citation>
    <scope>NUCLEOTIDE SEQUENCE [LARGE SCALE GENOMIC DNA]</scope>
    <source>
        <strain evidence="3">YLT18</strain>
    </source>
</reference>
<dbReference type="AlphaFoldDB" id="A0A3N4M793"/>
<feature type="transmembrane region" description="Helical" evidence="1">
    <location>
        <begin position="133"/>
        <end position="156"/>
    </location>
</feature>
<evidence type="ECO:0000313" key="2">
    <source>
        <dbReference type="EMBL" id="RPD39098.1"/>
    </source>
</evidence>